<dbReference type="Proteomes" id="UP001341840">
    <property type="component" value="Unassembled WGS sequence"/>
</dbReference>
<reference evidence="3 4" key="1">
    <citation type="journal article" date="2023" name="Plants (Basel)">
        <title>Bridging the Gap: Combining Genomics and Transcriptomics Approaches to Understand Stylosanthes scabra, an Orphan Legume from the Brazilian Caatinga.</title>
        <authorList>
            <person name="Ferreira-Neto J.R.C."/>
            <person name="da Silva M.D."/>
            <person name="Binneck E."/>
            <person name="de Melo N.F."/>
            <person name="da Silva R.H."/>
            <person name="de Melo A.L.T.M."/>
            <person name="Pandolfi V."/>
            <person name="Bustamante F.O."/>
            <person name="Brasileiro-Vidal A.C."/>
            <person name="Benko-Iseppon A.M."/>
        </authorList>
    </citation>
    <scope>NUCLEOTIDE SEQUENCE [LARGE SCALE GENOMIC DNA]</scope>
    <source>
        <tissue evidence="3">Leaves</tissue>
    </source>
</reference>
<dbReference type="InterPro" id="IPR025520">
    <property type="entry name" value="DUF4408"/>
</dbReference>
<evidence type="ECO:0000259" key="2">
    <source>
        <dbReference type="Pfam" id="PF14364"/>
    </source>
</evidence>
<gene>
    <name evidence="3" type="ORF">PIB30_038898</name>
</gene>
<comment type="caution">
    <text evidence="3">The sequence shown here is derived from an EMBL/GenBank/DDBJ whole genome shotgun (WGS) entry which is preliminary data.</text>
</comment>
<keyword evidence="4" id="KW-1185">Reference proteome</keyword>
<feature type="compositionally biased region" description="Polar residues" evidence="1">
    <location>
        <begin position="257"/>
        <end position="266"/>
    </location>
</feature>
<organism evidence="3 4">
    <name type="scientific">Stylosanthes scabra</name>
    <dbReference type="NCBI Taxonomy" id="79078"/>
    <lineage>
        <taxon>Eukaryota</taxon>
        <taxon>Viridiplantae</taxon>
        <taxon>Streptophyta</taxon>
        <taxon>Embryophyta</taxon>
        <taxon>Tracheophyta</taxon>
        <taxon>Spermatophyta</taxon>
        <taxon>Magnoliopsida</taxon>
        <taxon>eudicotyledons</taxon>
        <taxon>Gunneridae</taxon>
        <taxon>Pentapetalae</taxon>
        <taxon>rosids</taxon>
        <taxon>fabids</taxon>
        <taxon>Fabales</taxon>
        <taxon>Fabaceae</taxon>
        <taxon>Papilionoideae</taxon>
        <taxon>50 kb inversion clade</taxon>
        <taxon>dalbergioids sensu lato</taxon>
        <taxon>Dalbergieae</taxon>
        <taxon>Pterocarpus clade</taxon>
        <taxon>Stylosanthes</taxon>
    </lineage>
</organism>
<name>A0ABU6ZCU6_9FABA</name>
<feature type="domain" description="DUF4408" evidence="2">
    <location>
        <begin position="34"/>
        <end position="66"/>
    </location>
</feature>
<feature type="region of interest" description="Disordered" evidence="1">
    <location>
        <begin position="141"/>
        <end position="289"/>
    </location>
</feature>
<evidence type="ECO:0000256" key="1">
    <source>
        <dbReference type="SAM" id="MobiDB-lite"/>
    </source>
</evidence>
<dbReference type="EMBL" id="JASCZI010272063">
    <property type="protein sequence ID" value="MED6219779.1"/>
    <property type="molecule type" value="Genomic_DNA"/>
</dbReference>
<dbReference type="Pfam" id="PF14364">
    <property type="entry name" value="DUF4408"/>
    <property type="match status" value="1"/>
</dbReference>
<dbReference type="PANTHER" id="PTHR33098:SF80">
    <property type="entry name" value="COTTON FIBER"/>
    <property type="match status" value="1"/>
</dbReference>
<feature type="compositionally biased region" description="Basic and acidic residues" evidence="1">
    <location>
        <begin position="278"/>
        <end position="289"/>
    </location>
</feature>
<accession>A0ABU6ZCU6</accession>
<dbReference type="PANTHER" id="PTHR33098">
    <property type="entry name" value="COTTON FIBER (DUF761)"/>
    <property type="match status" value="1"/>
</dbReference>
<dbReference type="Pfam" id="PF05553">
    <property type="entry name" value="DUF761"/>
    <property type="match status" value="1"/>
</dbReference>
<evidence type="ECO:0000313" key="3">
    <source>
        <dbReference type="EMBL" id="MED6219779.1"/>
    </source>
</evidence>
<protein>
    <recommendedName>
        <fullName evidence="2">DUF4408 domain-containing protein</fullName>
    </recommendedName>
</protein>
<sequence>MGFLLVKTVVISTGIVSMAMGLKLTVPLLTEAAPSISTFFFTCLTPPYLYLLLNFIILSIFATSKLTFHHNHSPPDSPLIPTAEPLLYHAPEPLKISQNHYNGVVSEPFLYEPPKTKILPSETVTNDENVPLKATVTVSEESVGMQKKNSSDFDSAFSDENQKPPVSARFSHRKAAKASPEGGKVVALGVAKPKRQDTLESTWRTITEGRPMPLTRHLKKSDTWDQPRRSAAPLADLNGAQAGGNITPPPKMKKSETFSGRENSASPAGGGRSGGGRLRKEPSLSQDELNRRVEAFINKFNEEMRLQRQESLRQYRAMVNGGAH</sequence>
<proteinExistence type="predicted"/>
<evidence type="ECO:0000313" key="4">
    <source>
        <dbReference type="Proteomes" id="UP001341840"/>
    </source>
</evidence>
<dbReference type="InterPro" id="IPR008480">
    <property type="entry name" value="DUF761_pln"/>
</dbReference>